<dbReference type="eggNOG" id="COG2091">
    <property type="taxonomic scope" value="Bacteria"/>
</dbReference>
<keyword evidence="4" id="KW-1185">Reference proteome</keyword>
<dbReference type="STRING" id="1279009.ADICEAN_02770"/>
<dbReference type="RefSeq" id="WP_009196158.1">
    <property type="nucleotide sequence ID" value="NZ_AODQ01000073.1"/>
</dbReference>
<dbReference type="InterPro" id="IPR008278">
    <property type="entry name" value="4-PPantetheinyl_Trfase_dom"/>
</dbReference>
<dbReference type="AlphaFoldDB" id="M7N085"/>
<accession>M7N085</accession>
<sequence>MPLFQTANFPATQETANGAAGSWALWRLDEPEEELLARLDTTIFDTAELQQIRVEQRRKEWLGCRLALQTLLAAYPVATDLSTRQAGSSLRMHKNELGRPYLLGRELHISLSHAYPYAGAALHPRLSVGLDVEQVREQLLRIRHKFLSAHEQALLGDNLEQLCLWWAAKEALYKLNGQPGLIFARDMLVAPSDRPGQLQGWLKGQPYALHYQWHGPLLLCVVA</sequence>
<proteinExistence type="predicted"/>
<dbReference type="GO" id="GO:0008897">
    <property type="term" value="F:holo-[acyl-carrier-protein] synthase activity"/>
    <property type="evidence" value="ECO:0007669"/>
    <property type="project" value="InterPro"/>
</dbReference>
<evidence type="ECO:0000259" key="2">
    <source>
        <dbReference type="Pfam" id="PF01648"/>
    </source>
</evidence>
<keyword evidence="1 3" id="KW-0808">Transferase</keyword>
<dbReference type="Gene3D" id="3.90.470.20">
    <property type="entry name" value="4'-phosphopantetheinyl transferase domain"/>
    <property type="match status" value="1"/>
</dbReference>
<name>M7N085_9BACT</name>
<gene>
    <name evidence="3" type="ORF">ADICEAN_02770</name>
</gene>
<dbReference type="Proteomes" id="UP000011910">
    <property type="component" value="Unassembled WGS sequence"/>
</dbReference>
<dbReference type="EMBL" id="AODQ01000073">
    <property type="protein sequence ID" value="EMR02108.1"/>
    <property type="molecule type" value="Genomic_DNA"/>
</dbReference>
<dbReference type="GO" id="GO:0000287">
    <property type="term" value="F:magnesium ion binding"/>
    <property type="evidence" value="ECO:0007669"/>
    <property type="project" value="InterPro"/>
</dbReference>
<dbReference type="InterPro" id="IPR037143">
    <property type="entry name" value="4-PPantetheinyl_Trfase_dom_sf"/>
</dbReference>
<protein>
    <submittedName>
        <fullName evidence="3">4'-phosphopantetheinyl transferase superfamily protein</fullName>
    </submittedName>
</protein>
<evidence type="ECO:0000313" key="4">
    <source>
        <dbReference type="Proteomes" id="UP000011910"/>
    </source>
</evidence>
<evidence type="ECO:0000256" key="1">
    <source>
        <dbReference type="ARBA" id="ARBA00022679"/>
    </source>
</evidence>
<dbReference type="OrthoDB" id="1190494at2"/>
<reference evidence="3 4" key="1">
    <citation type="journal article" date="2013" name="Genome Announc.">
        <title>Draft Genome Sequence of Cesiribacter andamanensis Strain AMV16T, Isolated from a Soil Sample from a Mud Volcano in the Andaman Islands, India.</title>
        <authorList>
            <person name="Shivaji S."/>
            <person name="Ara S."/>
            <person name="Begum Z."/>
            <person name="Srinivas T.N."/>
            <person name="Singh A."/>
            <person name="Kumar Pinnaka A."/>
        </authorList>
    </citation>
    <scope>NUCLEOTIDE SEQUENCE [LARGE SCALE GENOMIC DNA]</scope>
    <source>
        <strain evidence="3 4">AMV16</strain>
    </source>
</reference>
<evidence type="ECO:0000313" key="3">
    <source>
        <dbReference type="EMBL" id="EMR02108.1"/>
    </source>
</evidence>
<feature type="domain" description="4'-phosphopantetheinyl transferase" evidence="2">
    <location>
        <begin position="127"/>
        <end position="181"/>
    </location>
</feature>
<comment type="caution">
    <text evidence="3">The sequence shown here is derived from an EMBL/GenBank/DDBJ whole genome shotgun (WGS) entry which is preliminary data.</text>
</comment>
<dbReference type="Pfam" id="PF01648">
    <property type="entry name" value="ACPS"/>
    <property type="match status" value="1"/>
</dbReference>
<dbReference type="SUPFAM" id="SSF56214">
    <property type="entry name" value="4'-phosphopantetheinyl transferase"/>
    <property type="match status" value="2"/>
</dbReference>
<organism evidence="3 4">
    <name type="scientific">Cesiribacter andamanensis AMV16</name>
    <dbReference type="NCBI Taxonomy" id="1279009"/>
    <lineage>
        <taxon>Bacteria</taxon>
        <taxon>Pseudomonadati</taxon>
        <taxon>Bacteroidota</taxon>
        <taxon>Cytophagia</taxon>
        <taxon>Cytophagales</taxon>
        <taxon>Cesiribacteraceae</taxon>
        <taxon>Cesiribacter</taxon>
    </lineage>
</organism>